<protein>
    <submittedName>
        <fullName evidence="3">SAP domain-containing protein</fullName>
    </submittedName>
</protein>
<evidence type="ECO:0000259" key="2">
    <source>
        <dbReference type="PROSITE" id="PS50800"/>
    </source>
</evidence>
<organism evidence="3 4">
    <name type="scientific">Amycolatopsis albidoflavus</name>
    <dbReference type="NCBI Taxonomy" id="102226"/>
    <lineage>
        <taxon>Bacteria</taxon>
        <taxon>Bacillati</taxon>
        <taxon>Actinomycetota</taxon>
        <taxon>Actinomycetes</taxon>
        <taxon>Pseudonocardiales</taxon>
        <taxon>Pseudonocardiaceae</taxon>
        <taxon>Amycolatopsis</taxon>
    </lineage>
</organism>
<dbReference type="InterPro" id="IPR036361">
    <property type="entry name" value="SAP_dom_sf"/>
</dbReference>
<dbReference type="InterPro" id="IPR003034">
    <property type="entry name" value="SAP_dom"/>
</dbReference>
<dbReference type="Proteomes" id="UP001597542">
    <property type="component" value="Unassembled WGS sequence"/>
</dbReference>
<dbReference type="SMART" id="SM00513">
    <property type="entry name" value="SAP"/>
    <property type="match status" value="1"/>
</dbReference>
<keyword evidence="4" id="KW-1185">Reference proteome</keyword>
<dbReference type="Pfam" id="PF02037">
    <property type="entry name" value="SAP"/>
    <property type="match status" value="1"/>
</dbReference>
<feature type="domain" description="SAP" evidence="2">
    <location>
        <begin position="9"/>
        <end position="43"/>
    </location>
</feature>
<evidence type="ECO:0000256" key="1">
    <source>
        <dbReference type="SAM" id="MobiDB-lite"/>
    </source>
</evidence>
<dbReference type="Gene3D" id="1.10.720.30">
    <property type="entry name" value="SAP domain"/>
    <property type="match status" value="1"/>
</dbReference>
<sequence length="89" mass="9515">MSDDNRALYEAATAGDLAAELETRGLPKSGAKPELVDRLLEHDAAQPTTTGPQPDAGEDADGEICGLCWPGGWPDDHDKAHCEHGEYTR</sequence>
<evidence type="ECO:0000313" key="3">
    <source>
        <dbReference type="EMBL" id="MFD2484136.1"/>
    </source>
</evidence>
<feature type="region of interest" description="Disordered" evidence="1">
    <location>
        <begin position="40"/>
        <end position="62"/>
    </location>
</feature>
<dbReference type="SUPFAM" id="SSF68906">
    <property type="entry name" value="SAP domain"/>
    <property type="match status" value="1"/>
</dbReference>
<accession>A0ABW5I575</accession>
<gene>
    <name evidence="3" type="ORF">ACFSUT_27925</name>
</gene>
<proteinExistence type="predicted"/>
<dbReference type="EMBL" id="JBHUKQ010000014">
    <property type="protein sequence ID" value="MFD2484136.1"/>
    <property type="molecule type" value="Genomic_DNA"/>
</dbReference>
<comment type="caution">
    <text evidence="3">The sequence shown here is derived from an EMBL/GenBank/DDBJ whole genome shotgun (WGS) entry which is preliminary data.</text>
</comment>
<evidence type="ECO:0000313" key="4">
    <source>
        <dbReference type="Proteomes" id="UP001597542"/>
    </source>
</evidence>
<name>A0ABW5I575_9PSEU</name>
<reference evidence="4" key="1">
    <citation type="journal article" date="2019" name="Int. J. Syst. Evol. Microbiol.">
        <title>The Global Catalogue of Microorganisms (GCM) 10K type strain sequencing project: providing services to taxonomists for standard genome sequencing and annotation.</title>
        <authorList>
            <consortium name="The Broad Institute Genomics Platform"/>
            <consortium name="The Broad Institute Genome Sequencing Center for Infectious Disease"/>
            <person name="Wu L."/>
            <person name="Ma J."/>
        </authorList>
    </citation>
    <scope>NUCLEOTIDE SEQUENCE [LARGE SCALE GENOMIC DNA]</scope>
    <source>
        <strain evidence="4">CGMCC 4.7638</strain>
    </source>
</reference>
<dbReference type="PROSITE" id="PS50800">
    <property type="entry name" value="SAP"/>
    <property type="match status" value="1"/>
</dbReference>
<dbReference type="RefSeq" id="WP_344283248.1">
    <property type="nucleotide sequence ID" value="NZ_BAAAHV010000022.1"/>
</dbReference>